<evidence type="ECO:0000313" key="2">
    <source>
        <dbReference type="EMBL" id="CAD5235090.1"/>
    </source>
</evidence>
<feature type="compositionally biased region" description="Basic residues" evidence="1">
    <location>
        <begin position="149"/>
        <end position="161"/>
    </location>
</feature>
<gene>
    <name evidence="2" type="ORF">BXYJ_LOCUS15181</name>
</gene>
<reference evidence="5" key="1">
    <citation type="submission" date="2016-11" db="UniProtKB">
        <authorList>
            <consortium name="WormBaseParasite"/>
        </authorList>
    </citation>
    <scope>IDENTIFICATION</scope>
</reference>
<evidence type="ECO:0000313" key="4">
    <source>
        <dbReference type="Proteomes" id="UP000659654"/>
    </source>
</evidence>
<dbReference type="Proteomes" id="UP000095284">
    <property type="component" value="Unplaced"/>
</dbReference>
<dbReference type="WBParaSite" id="BXY_0122500.1">
    <property type="protein sequence ID" value="BXY_0122500.1"/>
    <property type="gene ID" value="BXY_0122500"/>
</dbReference>
<accession>A0A1I7RKJ1</accession>
<dbReference type="Proteomes" id="UP000659654">
    <property type="component" value="Unassembled WGS sequence"/>
</dbReference>
<dbReference type="Proteomes" id="UP000582659">
    <property type="component" value="Unassembled WGS sequence"/>
</dbReference>
<name>A0A1I7RKJ1_BURXY</name>
<dbReference type="EMBL" id="CAJFDI010000006">
    <property type="protein sequence ID" value="CAD5235090.1"/>
    <property type="molecule type" value="Genomic_DNA"/>
</dbReference>
<evidence type="ECO:0000313" key="3">
    <source>
        <dbReference type="Proteomes" id="UP000095284"/>
    </source>
</evidence>
<evidence type="ECO:0000313" key="5">
    <source>
        <dbReference type="WBParaSite" id="BXY_0122500.1"/>
    </source>
</evidence>
<protein>
    <submittedName>
        <fullName evidence="2">(pine wood nematode) hypothetical protein</fullName>
    </submittedName>
</protein>
<reference evidence="2" key="2">
    <citation type="submission" date="2020-09" db="EMBL/GenBank/DDBJ databases">
        <authorList>
            <person name="Kikuchi T."/>
        </authorList>
    </citation>
    <scope>NUCLEOTIDE SEQUENCE</scope>
    <source>
        <strain evidence="2">Ka4C1</strain>
    </source>
</reference>
<organism evidence="3 5">
    <name type="scientific">Bursaphelenchus xylophilus</name>
    <name type="common">Pinewood nematode worm</name>
    <name type="synonym">Aphelenchoides xylophilus</name>
    <dbReference type="NCBI Taxonomy" id="6326"/>
    <lineage>
        <taxon>Eukaryota</taxon>
        <taxon>Metazoa</taxon>
        <taxon>Ecdysozoa</taxon>
        <taxon>Nematoda</taxon>
        <taxon>Chromadorea</taxon>
        <taxon>Rhabditida</taxon>
        <taxon>Tylenchina</taxon>
        <taxon>Tylenchomorpha</taxon>
        <taxon>Aphelenchoidea</taxon>
        <taxon>Aphelenchoididae</taxon>
        <taxon>Bursaphelenchus</taxon>
    </lineage>
</organism>
<proteinExistence type="predicted"/>
<sequence length="174" mass="20477">MSPWLGAGWLRMLLSRLGPHSEINFVLTELLRYADPIAIIEGGNEEEKMKYKTMDEKISKIKWNPFRPLEEMDGEAERYLYSCQMLRRNTFISNTMTMPRGNKPVIIHRNTRTVTILRPFLKLSEFPTPTEEIPEATIKDVVEDAPTNRSHKREKTMRSQKSRKEERKKSTRTH</sequence>
<dbReference type="OrthoDB" id="5875932at2759"/>
<feature type="region of interest" description="Disordered" evidence="1">
    <location>
        <begin position="132"/>
        <end position="174"/>
    </location>
</feature>
<keyword evidence="4" id="KW-1185">Reference proteome</keyword>
<dbReference type="AlphaFoldDB" id="A0A1I7RKJ1"/>
<dbReference type="EMBL" id="CAJFCV020000006">
    <property type="protein sequence ID" value="CAG9131286.1"/>
    <property type="molecule type" value="Genomic_DNA"/>
</dbReference>
<evidence type="ECO:0000256" key="1">
    <source>
        <dbReference type="SAM" id="MobiDB-lite"/>
    </source>
</evidence>